<gene>
    <name evidence="7" type="ORF">AYI68_g420</name>
</gene>
<reference evidence="7 8" key="1">
    <citation type="journal article" date="2016" name="Mol. Biol. Evol.">
        <title>Genome-Wide Survey of Gut Fungi (Harpellales) Reveals the First Horizontally Transferred Ubiquitin Gene from a Mosquito Host.</title>
        <authorList>
            <person name="Wang Y."/>
            <person name="White M.M."/>
            <person name="Kvist S."/>
            <person name="Moncalvo J.M."/>
        </authorList>
    </citation>
    <scope>NUCLEOTIDE SEQUENCE [LARGE SCALE GENOMIC DNA]</scope>
    <source>
        <strain evidence="7 8">ALG-7-W6</strain>
    </source>
</reference>
<dbReference type="GO" id="GO:0031261">
    <property type="term" value="C:DNA replication preinitiation complex"/>
    <property type="evidence" value="ECO:0007669"/>
    <property type="project" value="TreeGrafter"/>
</dbReference>
<evidence type="ECO:0000256" key="1">
    <source>
        <dbReference type="ARBA" id="ARBA00004123"/>
    </source>
</evidence>
<organism evidence="7 8">
    <name type="scientific">Smittium mucronatum</name>
    <dbReference type="NCBI Taxonomy" id="133383"/>
    <lineage>
        <taxon>Eukaryota</taxon>
        <taxon>Fungi</taxon>
        <taxon>Fungi incertae sedis</taxon>
        <taxon>Zoopagomycota</taxon>
        <taxon>Kickxellomycotina</taxon>
        <taxon>Harpellomycetes</taxon>
        <taxon>Harpellales</taxon>
        <taxon>Legeriomycetaceae</taxon>
        <taxon>Smittium</taxon>
    </lineage>
</organism>
<dbReference type="PANTHER" id="PTHR10507">
    <property type="entry name" value="CDC45-RELATED PROTEIN"/>
    <property type="match status" value="1"/>
</dbReference>
<feature type="compositionally biased region" description="Low complexity" evidence="6">
    <location>
        <begin position="268"/>
        <end position="280"/>
    </location>
</feature>
<dbReference type="STRING" id="133383.A0A1R0H8E6"/>
<dbReference type="GO" id="GO:0003688">
    <property type="term" value="F:DNA replication origin binding"/>
    <property type="evidence" value="ECO:0007669"/>
    <property type="project" value="TreeGrafter"/>
</dbReference>
<dbReference type="InterPro" id="IPR003874">
    <property type="entry name" value="CDC45"/>
</dbReference>
<dbReference type="PANTHER" id="PTHR10507:SF0">
    <property type="entry name" value="CELL DIVISION CONTROL PROTEIN 45 HOMOLOG"/>
    <property type="match status" value="1"/>
</dbReference>
<dbReference type="EMBL" id="LSSL01000121">
    <property type="protein sequence ID" value="OLY85393.1"/>
    <property type="molecule type" value="Genomic_DNA"/>
</dbReference>
<dbReference type="GO" id="GO:1902977">
    <property type="term" value="P:mitotic DNA replication preinitiation complex assembly"/>
    <property type="evidence" value="ECO:0007669"/>
    <property type="project" value="TreeGrafter"/>
</dbReference>
<comment type="subcellular location">
    <subcellularLocation>
        <location evidence="1">Nucleus</location>
    </subcellularLocation>
</comment>
<name>A0A1R0H8E6_9FUNG</name>
<keyword evidence="4" id="KW-0539">Nucleus</keyword>
<dbReference type="Pfam" id="PF02724">
    <property type="entry name" value="CDC45"/>
    <property type="match status" value="2"/>
</dbReference>
<feature type="compositionally biased region" description="Polar residues" evidence="6">
    <location>
        <begin position="249"/>
        <end position="267"/>
    </location>
</feature>
<evidence type="ECO:0000256" key="5">
    <source>
        <dbReference type="ARBA" id="ARBA00023306"/>
    </source>
</evidence>
<dbReference type="Proteomes" id="UP000187455">
    <property type="component" value="Unassembled WGS sequence"/>
</dbReference>
<accession>A0A1R0H8E6</accession>
<sequence length="720" mass="79284">MVYITSENYEDAYNRILDGAAEAAKDGIGACTVLVFVANDPDALCASRILFIICLDDGDLDQLETVKDSFNYLEFGSSNSGDEDTNDEDTEYDSDFDSNSVDSSNPKKRSKLTGDQEIDAADAFIKSQNRKSKIRAKKDASRKEIASYYSQGSYYGQSSAICLFQVSENLGRPNITDIVWWAIVGVTSQILLDQIDAEGYSLIVNSIKGIVSQLSSFQDTENPPKKSHKKNIKNSSSSVINSDTSSLNTFNVSNKATDGTNSSTVANSKPNTSSDLNSSSSVVATASNQSILGAELEKNNSSESAIISASKNVQPRSGIFQSSEFKFYMVRHWSLENAMRYSSFIISRLATWSSRGKSMFDLMVAKLGLSRTEIRQNYINLDPMLKEELPERWDRIAADYNLEGANYPSFVRAFGWRFPLVCASDHVWSLIALLSASDSSTFNSNNESQNGFGGPTDVYIKANGQTSAYPSINGAKNDFSKSGNSNNQIYSDVSNSSQISNLLIDDANTSKFKDANDDSNIATEQEFFNGDRDWKSGFFNAYDSLSDTGTLLKGIELAKSMQTGIIDMGTLMLERRIVKTLSKFRLAVIGEDCLESFVQFLHSPLVLIQLGQFLLDALRNHGRSEHLSLPFILAALDPHSRNFLVLGIAPPEYYSKSVRMGDFAYSTTYSGEARNKFGLIFEQAAVDCSANILNSYFDASVVSISSKLLPGFIDKLRKHT</sequence>
<evidence type="ECO:0000313" key="7">
    <source>
        <dbReference type="EMBL" id="OLY85393.1"/>
    </source>
</evidence>
<comment type="caution">
    <text evidence="7">The sequence shown here is derived from an EMBL/GenBank/DDBJ whole genome shotgun (WGS) entry which is preliminary data.</text>
</comment>
<dbReference type="GO" id="GO:0003682">
    <property type="term" value="F:chromatin binding"/>
    <property type="evidence" value="ECO:0007669"/>
    <property type="project" value="TreeGrafter"/>
</dbReference>
<feature type="region of interest" description="Disordered" evidence="6">
    <location>
        <begin position="77"/>
        <end position="113"/>
    </location>
</feature>
<evidence type="ECO:0000313" key="8">
    <source>
        <dbReference type="Proteomes" id="UP000187455"/>
    </source>
</evidence>
<dbReference type="GO" id="GO:0006270">
    <property type="term" value="P:DNA replication initiation"/>
    <property type="evidence" value="ECO:0007669"/>
    <property type="project" value="InterPro"/>
</dbReference>
<keyword evidence="7" id="KW-0132">Cell division</keyword>
<feature type="region of interest" description="Disordered" evidence="6">
    <location>
        <begin position="217"/>
        <end position="280"/>
    </location>
</feature>
<proteinExistence type="inferred from homology"/>
<dbReference type="GO" id="GO:0003697">
    <property type="term" value="F:single-stranded DNA binding"/>
    <property type="evidence" value="ECO:0007669"/>
    <property type="project" value="TreeGrafter"/>
</dbReference>
<keyword evidence="5" id="KW-0131">Cell cycle</keyword>
<dbReference type="GO" id="GO:0000727">
    <property type="term" value="P:double-strand break repair via break-induced replication"/>
    <property type="evidence" value="ECO:0007669"/>
    <property type="project" value="TreeGrafter"/>
</dbReference>
<comment type="similarity">
    <text evidence="2">Belongs to the CDC45 family.</text>
</comment>
<evidence type="ECO:0000256" key="3">
    <source>
        <dbReference type="ARBA" id="ARBA00022705"/>
    </source>
</evidence>
<dbReference type="GO" id="GO:0051301">
    <property type="term" value="P:cell division"/>
    <property type="evidence" value="ECO:0007669"/>
    <property type="project" value="UniProtKB-KW"/>
</dbReference>
<feature type="compositionally biased region" description="Low complexity" evidence="6">
    <location>
        <begin position="233"/>
        <end position="248"/>
    </location>
</feature>
<dbReference type="OrthoDB" id="10258882at2759"/>
<dbReference type="AlphaFoldDB" id="A0A1R0H8E6"/>
<keyword evidence="8" id="KW-1185">Reference proteome</keyword>
<evidence type="ECO:0000256" key="2">
    <source>
        <dbReference type="ARBA" id="ARBA00010727"/>
    </source>
</evidence>
<protein>
    <submittedName>
        <fullName evidence="7">Cell division control protein 45-like protein</fullName>
    </submittedName>
</protein>
<evidence type="ECO:0000256" key="6">
    <source>
        <dbReference type="SAM" id="MobiDB-lite"/>
    </source>
</evidence>
<feature type="compositionally biased region" description="Acidic residues" evidence="6">
    <location>
        <begin position="81"/>
        <end position="96"/>
    </location>
</feature>
<evidence type="ECO:0000256" key="4">
    <source>
        <dbReference type="ARBA" id="ARBA00023242"/>
    </source>
</evidence>
<keyword evidence="3" id="KW-0235">DNA replication</keyword>